<feature type="domain" description="Rhodanese" evidence="4">
    <location>
        <begin position="73"/>
        <end position="184"/>
    </location>
</feature>
<keyword evidence="2" id="KW-0677">Repeat</keyword>
<dbReference type="PANTHER" id="PTHR11364">
    <property type="entry name" value="THIOSULFATE SULFERTANSFERASE"/>
    <property type="match status" value="1"/>
</dbReference>
<dbReference type="CDD" id="cd01448">
    <property type="entry name" value="TST_Repeat_1"/>
    <property type="match status" value="1"/>
</dbReference>
<evidence type="ECO:0000313" key="6">
    <source>
        <dbReference type="Proteomes" id="UP000295726"/>
    </source>
</evidence>
<dbReference type="Pfam" id="PF00581">
    <property type="entry name" value="Rhodanese"/>
    <property type="match status" value="2"/>
</dbReference>
<dbReference type="InterPro" id="IPR036873">
    <property type="entry name" value="Rhodanese-like_dom_sf"/>
</dbReference>
<dbReference type="SMART" id="SM00450">
    <property type="entry name" value="RHOD"/>
    <property type="match status" value="2"/>
</dbReference>
<dbReference type="Proteomes" id="UP000295726">
    <property type="component" value="Unassembled WGS sequence"/>
</dbReference>
<dbReference type="InterPro" id="IPR045078">
    <property type="entry name" value="TST/MPST-like"/>
</dbReference>
<keyword evidence="6" id="KW-1185">Reference proteome</keyword>
<evidence type="ECO:0000313" key="5">
    <source>
        <dbReference type="EMBL" id="TCS77894.1"/>
    </source>
</evidence>
<dbReference type="PROSITE" id="PS51257">
    <property type="entry name" value="PROKAR_LIPOPROTEIN"/>
    <property type="match status" value="1"/>
</dbReference>
<feature type="domain" description="Rhodanese" evidence="4">
    <location>
        <begin position="219"/>
        <end position="336"/>
    </location>
</feature>
<dbReference type="Gene3D" id="3.40.250.10">
    <property type="entry name" value="Rhodanese-like domain"/>
    <property type="match status" value="2"/>
</dbReference>
<proteinExistence type="predicted"/>
<keyword evidence="5" id="KW-0670">Pyruvate</keyword>
<evidence type="ECO:0000259" key="4">
    <source>
        <dbReference type="PROSITE" id="PS50206"/>
    </source>
</evidence>
<evidence type="ECO:0000256" key="2">
    <source>
        <dbReference type="ARBA" id="ARBA00022737"/>
    </source>
</evidence>
<dbReference type="PANTHER" id="PTHR11364:SF27">
    <property type="entry name" value="SULFURTRANSFERASE"/>
    <property type="match status" value="1"/>
</dbReference>
<reference evidence="5 6" key="1">
    <citation type="submission" date="2019-03" db="EMBL/GenBank/DDBJ databases">
        <title>Genomic Encyclopedia of Type Strains, Phase IV (KMG-IV): sequencing the most valuable type-strain genomes for metagenomic binning, comparative biology and taxonomic classification.</title>
        <authorList>
            <person name="Goeker M."/>
        </authorList>
    </citation>
    <scope>NUCLEOTIDE SEQUENCE [LARGE SCALE GENOMIC DNA]</scope>
    <source>
        <strain evidence="5 6">DSM 29489</strain>
    </source>
</reference>
<feature type="chain" id="PRO_5039187260" evidence="3">
    <location>
        <begin position="22"/>
        <end position="360"/>
    </location>
</feature>
<accession>A0A4R3K519</accession>
<dbReference type="SUPFAM" id="SSF52821">
    <property type="entry name" value="Rhodanese/Cell cycle control phosphatase"/>
    <property type="match status" value="2"/>
</dbReference>
<dbReference type="InterPro" id="IPR001763">
    <property type="entry name" value="Rhodanese-like_dom"/>
</dbReference>
<evidence type="ECO:0000256" key="1">
    <source>
        <dbReference type="ARBA" id="ARBA00022679"/>
    </source>
</evidence>
<gene>
    <name evidence="5" type="ORF">EDD59_11448</name>
</gene>
<dbReference type="EMBL" id="SLZZ01000014">
    <property type="protein sequence ID" value="TCS77894.1"/>
    <property type="molecule type" value="Genomic_DNA"/>
</dbReference>
<dbReference type="PROSITE" id="PS50206">
    <property type="entry name" value="RHODANESE_3"/>
    <property type="match status" value="2"/>
</dbReference>
<comment type="caution">
    <text evidence="5">The sequence shown here is derived from an EMBL/GenBank/DDBJ whole genome shotgun (WGS) entry which is preliminary data.</text>
</comment>
<evidence type="ECO:0000256" key="3">
    <source>
        <dbReference type="SAM" id="SignalP"/>
    </source>
</evidence>
<name>A0A4R3K519_9FIRM</name>
<organism evidence="5 6">
    <name type="scientific">Muricomes intestini</name>
    <dbReference type="NCBI Taxonomy" id="1796634"/>
    <lineage>
        <taxon>Bacteria</taxon>
        <taxon>Bacillati</taxon>
        <taxon>Bacillota</taxon>
        <taxon>Clostridia</taxon>
        <taxon>Lachnospirales</taxon>
        <taxon>Lachnospiraceae</taxon>
        <taxon>Muricomes</taxon>
    </lineage>
</organism>
<keyword evidence="1 5" id="KW-0808">Transferase</keyword>
<dbReference type="RefSeq" id="WP_132381728.1">
    <property type="nucleotide sequence ID" value="NZ_DAIPCY010000002.1"/>
</dbReference>
<sequence length="360" mass="39802">MKKKILSILFCTMLTTFTVLGCSSKEEKKDTKKQDTKPAAEQTSKVEAEAVDTKQVYVTPEWVQSVIDGNQDESDNYVILECSWGTEKDSPVYGEAHIPGAYHMNTDNIEEDQYWNIRSGEEIEKVLTDFGITKDTTVICYGDIGTNSADDRVAFTALWAGVGNVKCLDGGMEAWTKAGYDTEDGSNEPKTAKEAFGVEIPAHPEYILTIDQVKDKQENDEKFKLVSIRSKDEFLGKTSGYSYIDKAGEPKGAIWGHDTDDGSYLDKNGNTVGTDVLKNYLSESGASLDDDLAFYCGTGWRATIPFLIMYQEGYTNMSLYDGGWFVWQMDDSNPVQVGDPASDNVEYITVGGLSNDKAAK</sequence>
<dbReference type="GO" id="GO:0004792">
    <property type="term" value="F:thiosulfate-cyanide sulfurtransferase activity"/>
    <property type="evidence" value="ECO:0007669"/>
    <property type="project" value="TreeGrafter"/>
</dbReference>
<dbReference type="AlphaFoldDB" id="A0A4R3K519"/>
<feature type="signal peptide" evidence="3">
    <location>
        <begin position="1"/>
        <end position="21"/>
    </location>
</feature>
<dbReference type="OrthoDB" id="9770030at2"/>
<protein>
    <submittedName>
        <fullName evidence="5">Thiosulfate/3-mercaptopyruvate sulfurtransferase</fullName>
    </submittedName>
</protein>
<keyword evidence="3" id="KW-0732">Signal</keyword>